<reference evidence="3 4" key="1">
    <citation type="submission" date="2017-08" db="EMBL/GenBank/DDBJ databases">
        <authorList>
            <person name="de Groot N.N."/>
        </authorList>
    </citation>
    <scope>NUCLEOTIDE SEQUENCE [LARGE SCALE GENOMIC DNA]</scope>
    <source>
        <strain evidence="3 4">JC85</strain>
    </source>
</reference>
<evidence type="ECO:0000256" key="1">
    <source>
        <dbReference type="ARBA" id="ARBA00023172"/>
    </source>
</evidence>
<name>A0A285UXH4_9HYPH</name>
<dbReference type="OrthoDB" id="7873969at2"/>
<dbReference type="Pfam" id="PF00589">
    <property type="entry name" value="Phage_integrase"/>
    <property type="match status" value="1"/>
</dbReference>
<dbReference type="InterPro" id="IPR013762">
    <property type="entry name" value="Integrase-like_cat_sf"/>
</dbReference>
<proteinExistence type="predicted"/>
<dbReference type="SUPFAM" id="SSF56349">
    <property type="entry name" value="DNA breaking-rejoining enzymes"/>
    <property type="match status" value="1"/>
</dbReference>
<dbReference type="InterPro" id="IPR011010">
    <property type="entry name" value="DNA_brk_join_enz"/>
</dbReference>
<keyword evidence="4" id="KW-1185">Reference proteome</keyword>
<keyword evidence="1" id="KW-0233">DNA recombination</keyword>
<dbReference type="GO" id="GO:0006310">
    <property type="term" value="P:DNA recombination"/>
    <property type="evidence" value="ECO:0007669"/>
    <property type="project" value="UniProtKB-KW"/>
</dbReference>
<protein>
    <submittedName>
        <fullName evidence="3">Phage integrase family protein</fullName>
    </submittedName>
</protein>
<dbReference type="Gene3D" id="1.10.443.10">
    <property type="entry name" value="Intergrase catalytic core"/>
    <property type="match status" value="1"/>
</dbReference>
<feature type="domain" description="Tyr recombinase" evidence="2">
    <location>
        <begin position="16"/>
        <end position="81"/>
    </location>
</feature>
<dbReference type="InterPro" id="IPR002104">
    <property type="entry name" value="Integrase_catalytic"/>
</dbReference>
<organism evidence="3 4">
    <name type="scientific">Rhizobium subbaraonis</name>
    <dbReference type="NCBI Taxonomy" id="908946"/>
    <lineage>
        <taxon>Bacteria</taxon>
        <taxon>Pseudomonadati</taxon>
        <taxon>Pseudomonadota</taxon>
        <taxon>Alphaproteobacteria</taxon>
        <taxon>Hyphomicrobiales</taxon>
        <taxon>Rhizobiaceae</taxon>
        <taxon>Rhizobium/Agrobacterium group</taxon>
        <taxon>Rhizobium</taxon>
    </lineage>
</organism>
<dbReference type="GO" id="GO:0003677">
    <property type="term" value="F:DNA binding"/>
    <property type="evidence" value="ECO:0007669"/>
    <property type="project" value="InterPro"/>
</dbReference>
<evidence type="ECO:0000313" key="3">
    <source>
        <dbReference type="EMBL" id="SOC46584.1"/>
    </source>
</evidence>
<sequence>MRSEPFKLDRFWLEFSEKSLTGRMADWTKSAGMPKSCTMHGLRKSLGKMLAETGSTTRQLMETLGHDNIEHAELYSREAEQQRLARDAMTRLTRSLQLKKPRGAV</sequence>
<accession>A0A285UXH4</accession>
<dbReference type="Proteomes" id="UP000219167">
    <property type="component" value="Unassembled WGS sequence"/>
</dbReference>
<gene>
    <name evidence="3" type="ORF">SAMN05892877_12341</name>
</gene>
<dbReference type="EMBL" id="OBQD01000023">
    <property type="protein sequence ID" value="SOC46584.1"/>
    <property type="molecule type" value="Genomic_DNA"/>
</dbReference>
<dbReference type="GO" id="GO:0015074">
    <property type="term" value="P:DNA integration"/>
    <property type="evidence" value="ECO:0007669"/>
    <property type="project" value="InterPro"/>
</dbReference>
<evidence type="ECO:0000259" key="2">
    <source>
        <dbReference type="Pfam" id="PF00589"/>
    </source>
</evidence>
<dbReference type="AlphaFoldDB" id="A0A285UXH4"/>
<evidence type="ECO:0000313" key="4">
    <source>
        <dbReference type="Proteomes" id="UP000219167"/>
    </source>
</evidence>